<dbReference type="PROSITE" id="PS51331">
    <property type="entry name" value="THYX"/>
    <property type="match status" value="1"/>
</dbReference>
<dbReference type="Pfam" id="PF02511">
    <property type="entry name" value="Thy1"/>
    <property type="match status" value="1"/>
</dbReference>
<dbReference type="SUPFAM" id="SSF69796">
    <property type="entry name" value="Thymidylate synthase-complementing protein Thy1"/>
    <property type="match status" value="1"/>
</dbReference>
<organism evidence="2 3">
    <name type="scientific">Thermoproteota archaeon</name>
    <dbReference type="NCBI Taxonomy" id="2056631"/>
    <lineage>
        <taxon>Archaea</taxon>
        <taxon>Thermoproteota</taxon>
    </lineage>
</organism>
<dbReference type="InterPro" id="IPR003669">
    <property type="entry name" value="Thymidylate_synthase_ThyX"/>
</dbReference>
<sequence length="135" mass="15661">AVKIKEGSFIIPPSIQTNLEARKVFEELVSQSIKAYNKLIELGIPIEDARFVIPQAIETKIVVTMNARELLHFFGLRLCRKAQWEIRQLAEKMLESLIKIAPNVFKYAGPRCWDYGYCPEGDEQCFREMIKRKKS</sequence>
<evidence type="ECO:0000313" key="3">
    <source>
        <dbReference type="Proteomes" id="UP000278475"/>
    </source>
</evidence>
<dbReference type="PANTHER" id="PTHR34934:SF1">
    <property type="entry name" value="FLAVIN-DEPENDENT THYMIDYLATE SYNTHASE"/>
    <property type="match status" value="1"/>
</dbReference>
<dbReference type="InterPro" id="IPR036098">
    <property type="entry name" value="Thymidylate_synthase_ThyX_sf"/>
</dbReference>
<name>A0A497EJF0_9CREN</name>
<dbReference type="Gene3D" id="3.30.1360.170">
    <property type="match status" value="1"/>
</dbReference>
<dbReference type="GO" id="GO:0004799">
    <property type="term" value="F:thymidylate synthase activity"/>
    <property type="evidence" value="ECO:0007669"/>
    <property type="project" value="TreeGrafter"/>
</dbReference>
<dbReference type="GO" id="GO:0050797">
    <property type="term" value="F:thymidylate synthase (FAD) activity"/>
    <property type="evidence" value="ECO:0007669"/>
    <property type="project" value="UniProtKB-UniRule"/>
</dbReference>
<proteinExistence type="predicted"/>
<accession>A0A497EJF0</accession>
<dbReference type="Proteomes" id="UP000278475">
    <property type="component" value="Unassembled WGS sequence"/>
</dbReference>
<dbReference type="GO" id="GO:0050660">
    <property type="term" value="F:flavin adenine dinucleotide binding"/>
    <property type="evidence" value="ECO:0007669"/>
    <property type="project" value="UniProtKB-UniRule"/>
</dbReference>
<dbReference type="PANTHER" id="PTHR34934">
    <property type="entry name" value="FLAVIN-DEPENDENT THYMIDYLATE SYNTHASE"/>
    <property type="match status" value="1"/>
</dbReference>
<comment type="caution">
    <text evidence="2">The sequence shown here is derived from an EMBL/GenBank/DDBJ whole genome shotgun (WGS) entry which is preliminary data.</text>
</comment>
<feature type="non-terminal residue" evidence="2">
    <location>
        <position position="1"/>
    </location>
</feature>
<dbReference type="GO" id="GO:0070402">
    <property type="term" value="F:NADPH binding"/>
    <property type="evidence" value="ECO:0007669"/>
    <property type="project" value="TreeGrafter"/>
</dbReference>
<evidence type="ECO:0000256" key="1">
    <source>
        <dbReference type="NCBIfam" id="TIGR02170"/>
    </source>
</evidence>
<gene>
    <name evidence="2" type="primary">thyX</name>
    <name evidence="2" type="ORF">DRJ31_11455</name>
</gene>
<dbReference type="AlphaFoldDB" id="A0A497EJF0"/>
<evidence type="ECO:0000313" key="2">
    <source>
        <dbReference type="EMBL" id="RLE45320.1"/>
    </source>
</evidence>
<protein>
    <recommendedName>
        <fullName evidence="1">FAD-dependent thymidylate synthase</fullName>
        <ecNumber evidence="1">2.1.1.148</ecNumber>
    </recommendedName>
</protein>
<reference evidence="2 3" key="1">
    <citation type="submission" date="2018-06" db="EMBL/GenBank/DDBJ databases">
        <title>Extensive metabolic versatility and redundancy in microbially diverse, dynamic hydrothermal sediments.</title>
        <authorList>
            <person name="Dombrowski N."/>
            <person name="Teske A."/>
            <person name="Baker B.J."/>
        </authorList>
    </citation>
    <scope>NUCLEOTIDE SEQUENCE [LARGE SCALE GENOMIC DNA]</scope>
    <source>
        <strain evidence="2">B66_G16</strain>
    </source>
</reference>
<dbReference type="GO" id="GO:0006231">
    <property type="term" value="P:dTMP biosynthetic process"/>
    <property type="evidence" value="ECO:0007669"/>
    <property type="project" value="UniProtKB-UniRule"/>
</dbReference>
<dbReference type="CDD" id="cd20175">
    <property type="entry name" value="ThyX"/>
    <property type="match status" value="1"/>
</dbReference>
<dbReference type="NCBIfam" id="TIGR02170">
    <property type="entry name" value="thyX"/>
    <property type="match status" value="1"/>
</dbReference>
<dbReference type="EMBL" id="QMQV01000268">
    <property type="protein sequence ID" value="RLE45320.1"/>
    <property type="molecule type" value="Genomic_DNA"/>
</dbReference>
<keyword evidence="2" id="KW-0808">Transferase</keyword>
<dbReference type="GO" id="GO:0032259">
    <property type="term" value="P:methylation"/>
    <property type="evidence" value="ECO:0007669"/>
    <property type="project" value="UniProtKB-KW"/>
</dbReference>
<keyword evidence="2" id="KW-0489">Methyltransferase</keyword>
<dbReference type="EC" id="2.1.1.148" evidence="1"/>